<proteinExistence type="predicted"/>
<protein>
    <submittedName>
        <fullName evidence="1">Uncharacterized protein</fullName>
    </submittedName>
</protein>
<comment type="caution">
    <text evidence="1">The sequence shown here is derived from an EMBL/GenBank/DDBJ whole genome shotgun (WGS) entry which is preliminary data.</text>
</comment>
<keyword evidence="2" id="KW-1185">Reference proteome</keyword>
<sequence>MEQADIDEGLYSRQLYVLGHDAMRRMGEANVLICGMRGLGVEVAKNVILAGVGSVTIHDEGTTEWGDLSSQFYLKESDLGKNRAICSEKHLARLNSNVRLSTHTETLNKDFLHKFQVVVLTDSSLEEQLSVAAFCHSKNIKFILADTKGLCGQLFCDFGEKFLVKDTDGEPPSVSMIAHISKGNPGIVTCTDDQGTFTDGMRVVFSGVQGMTELNSSGPIEIKVIDSYSFSICDTSNFGEYEKGGVATEVKETKTLSFGNPGIVTCTDDQGTFTDGMRVVFSGVQGMTELNSSGPIEIKVIDSYSFSICDTSNFGEYEKGGVATEVKETKTLSFIPLDAAVEKAMQDPELLALTDYGKVQRHQSLHLGFRALQEFQQKYSRLPKPRNQGDAELLLAMARQLSAAAQFNEFDEEVVRKLSLCAGGNLAPINAFIGGLAAQEVMKACSGKFTPLKQWLYFDALECLPEQEDGARGLTEEACAPRNSRYDGQIAVFGSDFQEKLKKQRYFLVGAGAIGCELLKNFALIGLGAGEGGHITVTDMDSIERSNLNRQFLFRSEDIGKQKSEVAAEAVRKINPSMNITSHQNRVCQESEGIYTHQFYSSLNGVAAALDNVEARVYLDERCVQYQKPMLEGGTLGGKGHTLVVVPHLTESYGPAPSSGQNAIPLCTLKHFPHRIEHTLQWAREQFEGLFKHTPENVNQYLSDAEFWARTVGRGEAEAVEVVEAVYRSLKDRPNDWQDCVTWARLQWENFYNNDIAQLLHCFPPDHVTSSDLPFWMGAKRCPHPLTFDTANTTHMDFIVASANLYGQIYGIKGSTDHDDMMKVLEGAHVPAFHPKSSVTIAVMDEDLKESAEERKDEDKAKLDELKQELSSLQPASQKCQMFPLEFEKDDDSNFHMDFIVAVSNLRAENYDIPAADRHKSKLIAGRIIPAIATTTAATSGLMCLELYKLVQGHQQISSFRNSFINLAASYYIMLQPCKDPRFTVAGKEYSLWDELLVQGRKEGQEEMTVEELLKHVKENYNLTITALFYGSAVLYADYSNHADRLKQRVSEVVQMVTKTQIPAHKQMLEIVPSFAEDEDCEKVPPVRYLFR</sequence>
<dbReference type="EMBL" id="CM040976">
    <property type="protein sequence ID" value="MCJ8729334.1"/>
    <property type="molecule type" value="Genomic_DNA"/>
</dbReference>
<reference evidence="1" key="1">
    <citation type="submission" date="2020-02" db="EMBL/GenBank/DDBJ databases">
        <title>Genome sequencing of the panga catfish, Pangasius djambal.</title>
        <authorList>
            <person name="Wen M."/>
            <person name="Zahm M."/>
            <person name="Roques C."/>
            <person name="Cabau C."/>
            <person name="Klopp C."/>
            <person name="Donnadieu C."/>
            <person name="Jouanno E."/>
            <person name="Avarre J.-C."/>
            <person name="Campet M."/>
            <person name="Ha T."/>
            <person name="Dugue R."/>
            <person name="Lampietro C."/>
            <person name="Louis A."/>
            <person name="Herpin A."/>
            <person name="Echchiki A."/>
            <person name="Berthelot C."/>
            <person name="Parey E."/>
            <person name="Roest-Crollius H."/>
            <person name="Braasch I."/>
            <person name="Postlethwait J.H."/>
            <person name="Bobe J."/>
            <person name="Montfort J."/>
            <person name="Bouchez O."/>
            <person name="Begum T."/>
            <person name="Schartl M."/>
            <person name="Gustiano R."/>
            <person name="Guiguen Y."/>
        </authorList>
    </citation>
    <scope>NUCLEOTIDE SEQUENCE</scope>
    <source>
        <strain evidence="1">Pdj_M5554</strain>
    </source>
</reference>
<organism evidence="1 2">
    <name type="scientific">Pangasius djambal</name>
    <dbReference type="NCBI Taxonomy" id="1691987"/>
    <lineage>
        <taxon>Eukaryota</taxon>
        <taxon>Metazoa</taxon>
        <taxon>Chordata</taxon>
        <taxon>Craniata</taxon>
        <taxon>Vertebrata</taxon>
        <taxon>Euteleostomi</taxon>
        <taxon>Actinopterygii</taxon>
        <taxon>Neopterygii</taxon>
        <taxon>Teleostei</taxon>
        <taxon>Ostariophysi</taxon>
        <taxon>Siluriformes</taxon>
        <taxon>Pangasiidae</taxon>
        <taxon>Pangasius</taxon>
    </lineage>
</organism>
<accession>A0ACC5Y167</accession>
<gene>
    <name evidence="1" type="ORF">PDJAM_G00104990</name>
</gene>
<evidence type="ECO:0000313" key="2">
    <source>
        <dbReference type="Proteomes" id="UP000830395"/>
    </source>
</evidence>
<name>A0ACC5Y167_9TELE</name>
<evidence type="ECO:0000313" key="1">
    <source>
        <dbReference type="EMBL" id="MCJ8729334.1"/>
    </source>
</evidence>
<dbReference type="Proteomes" id="UP000830395">
    <property type="component" value="Chromosome 2"/>
</dbReference>